<dbReference type="EMBL" id="JMQA01000060">
    <property type="protein sequence ID" value="KFM89120.1"/>
    <property type="molecule type" value="Genomic_DNA"/>
</dbReference>
<keyword evidence="2" id="KW-1185">Reference proteome</keyword>
<gene>
    <name evidence="1" type="ORF">DJ90_6208</name>
</gene>
<dbReference type="Proteomes" id="UP000029278">
    <property type="component" value="Unassembled WGS sequence"/>
</dbReference>
<evidence type="ECO:0000313" key="2">
    <source>
        <dbReference type="Proteomes" id="UP000029278"/>
    </source>
</evidence>
<comment type="caution">
    <text evidence="1">The sequence shown here is derived from an EMBL/GenBank/DDBJ whole genome shotgun (WGS) entry which is preliminary data.</text>
</comment>
<name>A0A090Y9X3_PAEMA</name>
<sequence>MLPAKAFDENENIRKAAIITSNIGFNFFIYSNTSIIWFILHNKLIPVSVSKYRVCCRQEKIFYQNTTYRYIAFHSPQNGHLWKVECLFAVDPIEKPCSLNWTRTVSCKTCN</sequence>
<dbReference type="AlphaFoldDB" id="A0A090Y9X3"/>
<evidence type="ECO:0000313" key="1">
    <source>
        <dbReference type="EMBL" id="KFM89120.1"/>
    </source>
</evidence>
<organism evidence="1 2">
    <name type="scientific">Paenibacillus macerans</name>
    <name type="common">Bacillus macerans</name>
    <dbReference type="NCBI Taxonomy" id="44252"/>
    <lineage>
        <taxon>Bacteria</taxon>
        <taxon>Bacillati</taxon>
        <taxon>Bacillota</taxon>
        <taxon>Bacilli</taxon>
        <taxon>Bacillales</taxon>
        <taxon>Paenibacillaceae</taxon>
        <taxon>Paenibacillus</taxon>
    </lineage>
</organism>
<dbReference type="HOGENOM" id="CLU_2155846_0_0_9"/>
<proteinExistence type="predicted"/>
<accession>A0A090Y9X3</accession>
<reference evidence="1 2" key="1">
    <citation type="submission" date="2014-04" db="EMBL/GenBank/DDBJ databases">
        <authorList>
            <person name="Bishop-Lilly K.A."/>
            <person name="Broomall S.M."/>
            <person name="Chain P.S."/>
            <person name="Chertkov O."/>
            <person name="Coyne S.R."/>
            <person name="Daligault H.E."/>
            <person name="Davenport K.W."/>
            <person name="Erkkila T."/>
            <person name="Frey K.G."/>
            <person name="Gibbons H.S."/>
            <person name="Gu W."/>
            <person name="Jaissle J."/>
            <person name="Johnson S.L."/>
            <person name="Koroleva G.I."/>
            <person name="Ladner J.T."/>
            <person name="Lo C.-C."/>
            <person name="Minogue T.D."/>
            <person name="Munk C."/>
            <person name="Palacios G.F."/>
            <person name="Redden C.L."/>
            <person name="Rosenzweig C.N."/>
            <person name="Scholz M.B."/>
            <person name="Teshima H."/>
            <person name="Xu Y."/>
        </authorList>
    </citation>
    <scope>NUCLEOTIDE SEQUENCE [LARGE SCALE GENOMIC DNA]</scope>
    <source>
        <strain evidence="1 2">8244</strain>
    </source>
</reference>
<protein>
    <submittedName>
        <fullName evidence="1">Uncharacterized protein</fullName>
    </submittedName>
</protein>